<comment type="similarity">
    <text evidence="1 4">Belongs to the glycerate kinase type-1 family.</text>
</comment>
<evidence type="ECO:0000313" key="6">
    <source>
        <dbReference type="Proteomes" id="UP000494122"/>
    </source>
</evidence>
<gene>
    <name evidence="5" type="primary">glxK</name>
    <name evidence="5" type="ORF">LMG3328_00079</name>
</gene>
<evidence type="ECO:0000256" key="2">
    <source>
        <dbReference type="ARBA" id="ARBA00022679"/>
    </source>
</evidence>
<reference evidence="5 6" key="1">
    <citation type="submission" date="2020-04" db="EMBL/GenBank/DDBJ databases">
        <authorList>
            <person name="De Canck E."/>
        </authorList>
    </citation>
    <scope>NUCLEOTIDE SEQUENCE [LARGE SCALE GENOMIC DNA]</scope>
    <source>
        <strain evidence="5 6">LMG 3328</strain>
    </source>
</reference>
<evidence type="ECO:0000256" key="3">
    <source>
        <dbReference type="ARBA" id="ARBA00022777"/>
    </source>
</evidence>
<accession>A0A6S7BTC5</accession>
<dbReference type="InterPro" id="IPR036129">
    <property type="entry name" value="Glycerate_kinase_sf"/>
</dbReference>
<dbReference type="InterPro" id="IPR004381">
    <property type="entry name" value="Glycerate_kinase"/>
</dbReference>
<keyword evidence="2 4" id="KW-0808">Transferase</keyword>
<keyword evidence="3 4" id="KW-0418">Kinase</keyword>
<dbReference type="Gene3D" id="3.40.50.10350">
    <property type="entry name" value="Glycerate kinase, domain 1"/>
    <property type="match status" value="1"/>
</dbReference>
<dbReference type="Pfam" id="PF02595">
    <property type="entry name" value="Gly_kinase"/>
    <property type="match status" value="1"/>
</dbReference>
<dbReference type="Gene3D" id="3.90.1510.10">
    <property type="entry name" value="Glycerate kinase, domain 2"/>
    <property type="match status" value="1"/>
</dbReference>
<dbReference type="NCBIfam" id="TIGR00045">
    <property type="entry name" value="glycerate kinase"/>
    <property type="match status" value="1"/>
</dbReference>
<dbReference type="Proteomes" id="UP000494122">
    <property type="component" value="Unassembled WGS sequence"/>
</dbReference>
<dbReference type="EMBL" id="CADILE010000001">
    <property type="protein sequence ID" value="CAB3817401.1"/>
    <property type="molecule type" value="Genomic_DNA"/>
</dbReference>
<dbReference type="PANTHER" id="PTHR21599">
    <property type="entry name" value="GLYCERATE KINASE"/>
    <property type="match status" value="1"/>
</dbReference>
<name>A0A6S7BTC5_9BURK</name>
<dbReference type="PIRSF" id="PIRSF006078">
    <property type="entry name" value="GlxK"/>
    <property type="match status" value="1"/>
</dbReference>
<dbReference type="InterPro" id="IPR018193">
    <property type="entry name" value="Glyc_kinase_flavodox-like_fold"/>
</dbReference>
<proteinExistence type="inferred from homology"/>
<dbReference type="SUPFAM" id="SSF110738">
    <property type="entry name" value="Glycerate kinase I"/>
    <property type="match status" value="1"/>
</dbReference>
<dbReference type="GO" id="GO:0031388">
    <property type="term" value="P:organic acid phosphorylation"/>
    <property type="evidence" value="ECO:0007669"/>
    <property type="project" value="UniProtKB-UniRule"/>
</dbReference>
<dbReference type="EC" id="2.7.1.31" evidence="5"/>
<dbReference type="PANTHER" id="PTHR21599:SF0">
    <property type="entry name" value="GLYCERATE KINASE"/>
    <property type="match status" value="1"/>
</dbReference>
<evidence type="ECO:0000313" key="5">
    <source>
        <dbReference type="EMBL" id="CAB3817401.1"/>
    </source>
</evidence>
<dbReference type="GO" id="GO:0008887">
    <property type="term" value="F:glycerate kinase activity"/>
    <property type="evidence" value="ECO:0007669"/>
    <property type="project" value="UniProtKB-UniRule"/>
</dbReference>
<organism evidence="5 6">
    <name type="scientific">Achromobacter ruhlandii</name>
    <dbReference type="NCBI Taxonomy" id="72557"/>
    <lineage>
        <taxon>Bacteria</taxon>
        <taxon>Pseudomonadati</taxon>
        <taxon>Pseudomonadota</taxon>
        <taxon>Betaproteobacteria</taxon>
        <taxon>Burkholderiales</taxon>
        <taxon>Alcaligenaceae</taxon>
        <taxon>Achromobacter</taxon>
    </lineage>
</organism>
<protein>
    <submittedName>
        <fullName evidence="5">Glycerate 3-kinase</fullName>
        <ecNumber evidence="5">2.7.1.31</ecNumber>
    </submittedName>
</protein>
<evidence type="ECO:0000256" key="1">
    <source>
        <dbReference type="ARBA" id="ARBA00006284"/>
    </source>
</evidence>
<dbReference type="AlphaFoldDB" id="A0A6S7BTC5"/>
<evidence type="ECO:0000256" key="4">
    <source>
        <dbReference type="PIRNR" id="PIRNR006078"/>
    </source>
</evidence>
<sequence>MADLVKIVISPDSFKESVSAPDAAAAIARGVKAACPGAQTVCIPMADGGEGTVEAVLAAAGGQARERTVNDALGHKVDAVWGLLDDGTAIIEMAAAAGLELIAPSKRDPMRASSHGVGELILAALDAGAERIILGLGGSATNDGGAGMLTALGLRLLDRDGRSLPPGGGALGQLASIDMRGLDPRLAKTSIVIASDVDNPLCGPQGASHVFGPQKGATPERVQTLDAMLGHFADICARQLGSDRRHDAGAGAAGGLGFAAKTFLNAHFRPGVEIVAELGGLAQAMEGATLAFTGEGRMDAQTLRGKTPAGVARIAHQAGVPVVALAGSLGEGYEALHAGGISAAFSLAPGPITLQQALADAERLLHDRARDVMQLWMAAQKRML</sequence>
<dbReference type="InterPro" id="IPR018197">
    <property type="entry name" value="Glycerate_kinase_RE-like"/>
</dbReference>